<dbReference type="InterPro" id="IPR026581">
    <property type="entry name" value="TCP10L/CENPJ"/>
</dbReference>
<dbReference type="GO" id="GO:0015631">
    <property type="term" value="F:tubulin binding"/>
    <property type="evidence" value="ECO:0007669"/>
    <property type="project" value="TreeGrafter"/>
</dbReference>
<accession>A0A9D3PP98</accession>
<feature type="compositionally biased region" description="Polar residues" evidence="11">
    <location>
        <begin position="1085"/>
        <end position="1097"/>
    </location>
</feature>
<feature type="domain" description="Centromere protein J C-terminal" evidence="12">
    <location>
        <begin position="1151"/>
        <end position="1184"/>
    </location>
</feature>
<evidence type="ECO:0000256" key="3">
    <source>
        <dbReference type="ARBA" id="ARBA00022490"/>
    </source>
</evidence>
<dbReference type="EMBL" id="JAFDVH010000015">
    <property type="protein sequence ID" value="KAG7463611.1"/>
    <property type="molecule type" value="Genomic_DNA"/>
</dbReference>
<keyword evidence="4" id="KW-0597">Phosphoprotein</keyword>
<feature type="region of interest" description="Disordered" evidence="11">
    <location>
        <begin position="960"/>
        <end position="1109"/>
    </location>
</feature>
<feature type="compositionally biased region" description="Basic and acidic residues" evidence="11">
    <location>
        <begin position="343"/>
        <end position="359"/>
    </location>
</feature>
<feature type="domain" description="Centromere protein J C-terminal" evidence="12">
    <location>
        <begin position="1298"/>
        <end position="1327"/>
    </location>
</feature>
<dbReference type="PANTHER" id="PTHR10331">
    <property type="entry name" value="T COMPLEX PROTEIN 10"/>
    <property type="match status" value="1"/>
</dbReference>
<dbReference type="GO" id="GO:1902117">
    <property type="term" value="P:positive regulation of organelle assembly"/>
    <property type="evidence" value="ECO:0007669"/>
    <property type="project" value="UniProtKB-ARBA"/>
</dbReference>
<keyword evidence="15" id="KW-1185">Reference proteome</keyword>
<feature type="compositionally biased region" description="Acidic residues" evidence="11">
    <location>
        <begin position="686"/>
        <end position="700"/>
    </location>
</feature>
<feature type="compositionally biased region" description="Polar residues" evidence="11">
    <location>
        <begin position="173"/>
        <end position="189"/>
    </location>
</feature>
<dbReference type="InterPro" id="IPR047002">
    <property type="entry name" value="Tcp10_C_sf"/>
</dbReference>
<evidence type="ECO:0000256" key="10">
    <source>
        <dbReference type="ARBA" id="ARBA00083148"/>
    </source>
</evidence>
<evidence type="ECO:0000256" key="9">
    <source>
        <dbReference type="ARBA" id="ARBA00081769"/>
    </source>
</evidence>
<comment type="subcellular location">
    <subcellularLocation>
        <location evidence="1">Cytoplasm</location>
        <location evidence="1">Cytoskeleton</location>
        <location evidence="1">Microtubule organizing center</location>
        <location evidence="1">Centrosome</location>
        <location evidence="1">Centriole</location>
    </subcellularLocation>
</comment>
<feature type="region of interest" description="Disordered" evidence="11">
    <location>
        <begin position="173"/>
        <end position="558"/>
    </location>
</feature>
<organism evidence="14 15">
    <name type="scientific">Megalops atlanticus</name>
    <name type="common">Tarpon</name>
    <name type="synonym">Clupea gigantea</name>
    <dbReference type="NCBI Taxonomy" id="7932"/>
    <lineage>
        <taxon>Eukaryota</taxon>
        <taxon>Metazoa</taxon>
        <taxon>Chordata</taxon>
        <taxon>Craniata</taxon>
        <taxon>Vertebrata</taxon>
        <taxon>Euteleostomi</taxon>
        <taxon>Actinopterygii</taxon>
        <taxon>Neopterygii</taxon>
        <taxon>Teleostei</taxon>
        <taxon>Elopiformes</taxon>
        <taxon>Megalopidae</taxon>
        <taxon>Megalops</taxon>
    </lineage>
</organism>
<dbReference type="Pfam" id="PF25779">
    <property type="entry name" value="Tubulin-bind_CPAP"/>
    <property type="match status" value="1"/>
</dbReference>
<feature type="compositionally biased region" description="Polar residues" evidence="11">
    <location>
        <begin position="1059"/>
        <end position="1075"/>
    </location>
</feature>
<feature type="compositionally biased region" description="Basic and acidic residues" evidence="11">
    <location>
        <begin position="1016"/>
        <end position="1050"/>
    </location>
</feature>
<proteinExistence type="inferred from homology"/>
<gene>
    <name evidence="14" type="ORF">MATL_G00178480</name>
</gene>
<feature type="compositionally biased region" description="Low complexity" evidence="11">
    <location>
        <begin position="977"/>
        <end position="986"/>
    </location>
</feature>
<dbReference type="PANTHER" id="PTHR10331:SF27">
    <property type="entry name" value="CENTROMERE PROTEIN J"/>
    <property type="match status" value="1"/>
</dbReference>
<evidence type="ECO:0000256" key="4">
    <source>
        <dbReference type="ARBA" id="ARBA00022553"/>
    </source>
</evidence>
<feature type="compositionally biased region" description="Basic and acidic residues" evidence="11">
    <location>
        <begin position="738"/>
        <end position="754"/>
    </location>
</feature>
<dbReference type="FunFam" id="2.60.450.20:FF:000001">
    <property type="entry name" value="Centromere protein J"/>
    <property type="match status" value="1"/>
</dbReference>
<keyword evidence="3" id="KW-0963">Cytoplasm</keyword>
<feature type="domain" description="CENPJ tubulin-binding region" evidence="13">
    <location>
        <begin position="330"/>
        <end position="394"/>
    </location>
</feature>
<evidence type="ECO:0000256" key="5">
    <source>
        <dbReference type="ARBA" id="ARBA00022701"/>
    </source>
</evidence>
<dbReference type="GO" id="GO:0005814">
    <property type="term" value="C:centriole"/>
    <property type="evidence" value="ECO:0007669"/>
    <property type="project" value="UniProtKB-SubCell"/>
</dbReference>
<feature type="compositionally biased region" description="Acidic residues" evidence="11">
    <location>
        <begin position="772"/>
        <end position="785"/>
    </location>
</feature>
<dbReference type="GO" id="GO:0005813">
    <property type="term" value="C:centrosome"/>
    <property type="evidence" value="ECO:0007669"/>
    <property type="project" value="TreeGrafter"/>
</dbReference>
<evidence type="ECO:0000259" key="13">
    <source>
        <dbReference type="Pfam" id="PF25779"/>
    </source>
</evidence>
<evidence type="ECO:0000256" key="8">
    <source>
        <dbReference type="ARBA" id="ARBA00069791"/>
    </source>
</evidence>
<name>A0A9D3PP98_MEGAT</name>
<evidence type="ECO:0000256" key="2">
    <source>
        <dbReference type="ARBA" id="ARBA00005627"/>
    </source>
</evidence>
<feature type="domain" description="Centromere protein J C-terminal" evidence="12">
    <location>
        <begin position="1260"/>
        <end position="1294"/>
    </location>
</feature>
<feature type="compositionally biased region" description="Basic and acidic residues" evidence="11">
    <location>
        <begin position="786"/>
        <end position="797"/>
    </location>
</feature>
<feature type="domain" description="Centromere protein J C-terminal" evidence="12">
    <location>
        <begin position="1224"/>
        <end position="1252"/>
    </location>
</feature>
<feature type="compositionally biased region" description="Polar residues" evidence="11">
    <location>
        <begin position="361"/>
        <end position="371"/>
    </location>
</feature>
<dbReference type="InterPro" id="IPR009852">
    <property type="entry name" value="CENPJ_C_dom"/>
</dbReference>
<evidence type="ECO:0000256" key="6">
    <source>
        <dbReference type="ARBA" id="ARBA00023212"/>
    </source>
</evidence>
<dbReference type="GO" id="GO:0060271">
    <property type="term" value="P:cilium assembly"/>
    <property type="evidence" value="ECO:0007669"/>
    <property type="project" value="TreeGrafter"/>
</dbReference>
<comment type="caution">
    <text evidence="14">The sequence shown here is derived from an EMBL/GenBank/DDBJ whole genome shotgun (WGS) entry which is preliminary data.</text>
</comment>
<dbReference type="Gene3D" id="2.60.450.20">
    <property type="match status" value="1"/>
</dbReference>
<evidence type="ECO:0000256" key="1">
    <source>
        <dbReference type="ARBA" id="ARBA00004114"/>
    </source>
</evidence>
<evidence type="ECO:0000256" key="7">
    <source>
        <dbReference type="ARBA" id="ARBA00064598"/>
    </source>
</evidence>
<evidence type="ECO:0000313" key="14">
    <source>
        <dbReference type="EMBL" id="KAG7463611.1"/>
    </source>
</evidence>
<sequence>MSSPAGVQTSEMNFLAQWMPCRSRAGVILNPSLGLGSSLRESCSWAPQDADDSFSAQFAPLPVSRSSSCLSVDSLAPTEAGTARKKPEQLSEREIVIDNASPRSEFGAVMQGLIGEMDSIEETDRQSTGDLMLKLEQLKEWQKHMQEKLKAQQMEQLQQLLEEQQRLMGLVQVAQQASADHTGTSQLTEGDSGDDTVLEGPPVSQREMRLSLPGVSDLHGLPAPQRDFPRPPQRSVSPLQWAHSALTEPAPCLQRAAAHLHPHPEEEEGEDSDRTLGEREWSQDWSGGQLKDDSRADNEEEESLSALTPTKKGSSHTADREGEELQNLQDSRPIRPGIGGKSRTFEELLEEQLRLEEQRLNTSLQKQNPATTEGVKANPKRPFLKRGEGLSRFAGGKAAPPRRGSKGSPKAAPKTSIHWAPESSSNTEKITSGRRPPVQRKTAVLNKENCPERLTAPPDRSNKSETKVGPAPQPRVLGSHQRQNVAVSNPARPKSEPKQQQQRQEVPPPAKSQDAPAGRLAGRGAETMGPPSPMVLVGAEEGSRGPQPGLGKARVAGGQEHSFELSFQDKLARWEMERQREKVELGEFELLEQAAEEMSFSSNSSFVMKVLELDQQDRRGRHHHRRLSSTPIKSPKPSPPKNAQVGVEPHDKEGSSRSVSAAIVIDAEDVRPEVEDQEIEVKSDLGSEESEDLEDTDQEQEALKYEVAVPSGLCFSSTEPRYDKTSYQDEDESSVQGDGREEAGDAGGFEDHNDSTLVEGKGQEAEGRLMFDDDDTWNDLEDDGHLEDGCDKGRAITHDPLGTASDTTAPNRDLKRKVATAKGPENGPRGDVADHGLEPPPTSQLVAKLFPSLKPKAKPPPPTAPGPAGSAPEPATGTHPQSKLLRERLAELEIEIERFRSENAALASQRQEREKALEALRKERAEFERKKVEELAKLEEFKKEETRKLQKERKLFERHASAARAIPDKKEREEIQSLKQQLSSLQEELRRREARWSSTHSRLRQQLEALGAENSALREEVKALERLRLTAWKREEAEREKEREGSRRPDGNAAHGTARSKSTSPPSTARTSLPLTASAKETPRETSPPNRGSSSWKPQPPVPTPVSGTKEWAVPHFAQPITAQNPKSPPTLAPRAGVMQTELHRVEEEEDSSKEITHPDGKVERVLRSGARLIVFPNGTCKEVSADGRTVKVTFFNGDVKQVMEDQRVIYYYADAQTTHTTYPDGMEVLQFPNSQIEKHFPDGRKEITFPDQTVKNLHPDGEEESVFPDGTIIRVKPDGTKVIQFNTGQREVHTAEFKRREYPDGTVKTVYSDGRQETRYPTGRLRIKDKDGRVVMDAKT</sequence>
<dbReference type="Pfam" id="PF07202">
    <property type="entry name" value="Tcp10_C"/>
    <property type="match status" value="4"/>
</dbReference>
<evidence type="ECO:0000256" key="11">
    <source>
        <dbReference type="SAM" id="MobiDB-lite"/>
    </source>
</evidence>
<feature type="compositionally biased region" description="Basic and acidic residues" evidence="11">
    <location>
        <begin position="668"/>
        <end position="685"/>
    </location>
</feature>
<feature type="compositionally biased region" description="Basic and acidic residues" evidence="11">
    <location>
        <begin position="761"/>
        <end position="771"/>
    </location>
</feature>
<evidence type="ECO:0000259" key="12">
    <source>
        <dbReference type="Pfam" id="PF07202"/>
    </source>
</evidence>
<comment type="subunit">
    <text evidence="7">Forms homodimers. Associates with microtubules plus ends; binds to beta-tubulin subunits exposed on microtubule outer surface at its distal tip; also associates with microtubule lattice. Associated with the gamma-tubulin complex. Interacts with the head domain of EPB41. Interacts with LYST. Interacts with CEP152 (via C-terminus). Interacts with STIL. Forms a complex with STIL and SASS6.</text>
</comment>
<keyword evidence="5" id="KW-0493">Microtubule</keyword>
<feature type="region of interest" description="Disordered" evidence="11">
    <location>
        <begin position="611"/>
        <end position="888"/>
    </location>
</feature>
<comment type="similarity">
    <text evidence="2">Belongs to the TCP10 family.</text>
</comment>
<evidence type="ECO:0000313" key="15">
    <source>
        <dbReference type="Proteomes" id="UP001046870"/>
    </source>
</evidence>
<protein>
    <recommendedName>
        <fullName evidence="8">Centrosomal P4.1-associated protein</fullName>
    </recommendedName>
    <alternativeName>
        <fullName evidence="9">Centromere protein J</fullName>
    </alternativeName>
    <alternativeName>
        <fullName evidence="10">Centrosome assembly and centriole elongation protein</fullName>
    </alternativeName>
</protein>
<dbReference type="GO" id="GO:0005874">
    <property type="term" value="C:microtubule"/>
    <property type="evidence" value="ECO:0007669"/>
    <property type="project" value="UniProtKB-KW"/>
</dbReference>
<feature type="compositionally biased region" description="Basic and acidic residues" evidence="11">
    <location>
        <begin position="960"/>
        <end position="976"/>
    </location>
</feature>
<dbReference type="GO" id="GO:0061511">
    <property type="term" value="P:centriole elongation"/>
    <property type="evidence" value="ECO:0007669"/>
    <property type="project" value="TreeGrafter"/>
</dbReference>
<keyword evidence="6" id="KW-0206">Cytoskeleton</keyword>
<feature type="compositionally biased region" description="Basic and acidic residues" evidence="11">
    <location>
        <begin position="272"/>
        <end position="282"/>
    </location>
</feature>
<feature type="compositionally biased region" description="Low complexity" evidence="11">
    <location>
        <begin position="866"/>
        <end position="878"/>
    </location>
</feature>
<dbReference type="OrthoDB" id="10252174at2759"/>
<feature type="compositionally biased region" description="Polar residues" evidence="11">
    <location>
        <begin position="305"/>
        <end position="316"/>
    </location>
</feature>
<dbReference type="Proteomes" id="UP001046870">
    <property type="component" value="Chromosome 15"/>
</dbReference>
<dbReference type="InterPro" id="IPR058029">
    <property type="entry name" value="Tubulin-bd_CENPJ"/>
</dbReference>
<reference evidence="14" key="1">
    <citation type="submission" date="2021-01" db="EMBL/GenBank/DDBJ databases">
        <authorList>
            <person name="Zahm M."/>
            <person name="Roques C."/>
            <person name="Cabau C."/>
            <person name="Klopp C."/>
            <person name="Donnadieu C."/>
            <person name="Jouanno E."/>
            <person name="Lampietro C."/>
            <person name="Louis A."/>
            <person name="Herpin A."/>
            <person name="Echchiki A."/>
            <person name="Berthelot C."/>
            <person name="Parey E."/>
            <person name="Roest-Crollius H."/>
            <person name="Braasch I."/>
            <person name="Postlethwait J."/>
            <person name="Bobe J."/>
            <person name="Montfort J."/>
            <person name="Bouchez O."/>
            <person name="Begum T."/>
            <person name="Mejri S."/>
            <person name="Adams A."/>
            <person name="Chen W.-J."/>
            <person name="Guiguen Y."/>
        </authorList>
    </citation>
    <scope>NUCLEOTIDE SEQUENCE</scope>
    <source>
        <strain evidence="14">YG-15Mar2019-1</strain>
        <tissue evidence="14">Brain</tissue>
    </source>
</reference>